<dbReference type="InterPro" id="IPR045518">
    <property type="entry name" value="2EXR"/>
</dbReference>
<dbReference type="AlphaFoldDB" id="A0A9P7N5C8"/>
<dbReference type="OrthoDB" id="4655872at2759"/>
<keyword evidence="4" id="KW-1185">Reference proteome</keyword>
<feature type="domain" description="2EXR" evidence="2">
    <location>
        <begin position="16"/>
        <end position="135"/>
    </location>
</feature>
<name>A0A9P7N5C8_9HYPO</name>
<organism evidence="3 4">
    <name type="scientific">Claviceps pusilla</name>
    <dbReference type="NCBI Taxonomy" id="123648"/>
    <lineage>
        <taxon>Eukaryota</taxon>
        <taxon>Fungi</taxon>
        <taxon>Dikarya</taxon>
        <taxon>Ascomycota</taxon>
        <taxon>Pezizomycotina</taxon>
        <taxon>Sordariomycetes</taxon>
        <taxon>Hypocreomycetidae</taxon>
        <taxon>Hypocreales</taxon>
        <taxon>Clavicipitaceae</taxon>
        <taxon>Claviceps</taxon>
    </lineage>
</organism>
<protein>
    <recommendedName>
        <fullName evidence="2">2EXR domain-containing protein</fullName>
    </recommendedName>
</protein>
<dbReference type="EMBL" id="SRPW01002123">
    <property type="protein sequence ID" value="KAG5995648.1"/>
    <property type="molecule type" value="Genomic_DNA"/>
</dbReference>
<comment type="caution">
    <text evidence="3">The sequence shown here is derived from an EMBL/GenBank/DDBJ whole genome shotgun (WGS) entry which is preliminary data.</text>
</comment>
<feature type="region of interest" description="Disordered" evidence="1">
    <location>
        <begin position="436"/>
        <end position="455"/>
    </location>
</feature>
<sequence length="483" mass="55142">MSKHIKFHVPEECRDFVLFGLLPMEIRHRIWEAYLSTPGIHFVRLQTRQGSWSWTDNHAPRSTAAAAVGQQQQSSSDDISRIVLSDHEPRQKYDTCFVPVAPCPKADVSHYKTLQRQLAILSHTCYESRAVVKRLCDRPDTLRANDGQIVCLGRSFDVVYLEYLPPRLYQQDGNLESIPDCPGLKHIKRLAVRFSHTWVPPKEPCLCGVCKGAQDASRFGSCPAHLCQFLVRHLPSLEEFFFVDYFIVHKSRAEPASKESLLAQASRCHRARFQAGNRLYHEANPDDWVMTNKVTQITKWLRESFVRYARESALSVQRNPEGVRFAVLACEWNILPPVHRYGPTMYPNHVRPPRARMGGSRKRCRLSLFDAEADHTTSATEARTKSKTECTAESMAEPMTESVTESTTESTTDSTMESTVEWITDEKSNGKFTFTPFFNPRELPSSETTTPHQTRDMELASDTVSSRLERGTLYLKWLLTGKQ</sequence>
<evidence type="ECO:0000313" key="4">
    <source>
        <dbReference type="Proteomes" id="UP000748025"/>
    </source>
</evidence>
<evidence type="ECO:0000256" key="1">
    <source>
        <dbReference type="SAM" id="MobiDB-lite"/>
    </source>
</evidence>
<dbReference type="Proteomes" id="UP000748025">
    <property type="component" value="Unassembled WGS sequence"/>
</dbReference>
<feature type="compositionally biased region" description="Low complexity" evidence="1">
    <location>
        <begin position="399"/>
        <end position="415"/>
    </location>
</feature>
<proteinExistence type="predicted"/>
<evidence type="ECO:0000313" key="3">
    <source>
        <dbReference type="EMBL" id="KAG5995648.1"/>
    </source>
</evidence>
<dbReference type="Pfam" id="PF20150">
    <property type="entry name" value="2EXR"/>
    <property type="match status" value="1"/>
</dbReference>
<evidence type="ECO:0000259" key="2">
    <source>
        <dbReference type="Pfam" id="PF20150"/>
    </source>
</evidence>
<gene>
    <name evidence="3" type="ORF">E4U43_003000</name>
</gene>
<feature type="region of interest" description="Disordered" evidence="1">
    <location>
        <begin position="375"/>
        <end position="415"/>
    </location>
</feature>
<reference evidence="3" key="1">
    <citation type="journal article" date="2020" name="bioRxiv">
        <title>Whole genome comparisons of ergot fungi reveals the divergence and evolution of species within the genus Claviceps are the result of varying mechanisms driving genome evolution and host range expansion.</title>
        <authorList>
            <person name="Wyka S.A."/>
            <person name="Mondo S.J."/>
            <person name="Liu M."/>
            <person name="Dettman J."/>
            <person name="Nalam V."/>
            <person name="Broders K.D."/>
        </authorList>
    </citation>
    <scope>NUCLEOTIDE SEQUENCE</scope>
    <source>
        <strain evidence="3">CCC 602</strain>
    </source>
</reference>
<accession>A0A9P7N5C8</accession>